<dbReference type="InterPro" id="IPR043129">
    <property type="entry name" value="ATPase_NBD"/>
</dbReference>
<organism evidence="4 5">
    <name type="scientific">Paenibacillus validus</name>
    <dbReference type="NCBI Taxonomy" id="44253"/>
    <lineage>
        <taxon>Bacteria</taxon>
        <taxon>Bacillati</taxon>
        <taxon>Bacillota</taxon>
        <taxon>Bacilli</taxon>
        <taxon>Bacillales</taxon>
        <taxon>Paenibacillaceae</taxon>
        <taxon>Paenibacillus</taxon>
    </lineage>
</organism>
<keyword evidence="3" id="KW-0859">Xylose metabolism</keyword>
<dbReference type="Gene3D" id="3.30.420.40">
    <property type="match status" value="2"/>
</dbReference>
<dbReference type="InterPro" id="IPR049874">
    <property type="entry name" value="ROK_cs"/>
</dbReference>
<dbReference type="InterPro" id="IPR036388">
    <property type="entry name" value="WH-like_DNA-bd_sf"/>
</dbReference>
<gene>
    <name evidence="4" type="ORF">GNP93_01375</name>
</gene>
<evidence type="ECO:0000256" key="3">
    <source>
        <dbReference type="ARBA" id="ARBA00022629"/>
    </source>
</evidence>
<dbReference type="EMBL" id="WNZX01000001">
    <property type="protein sequence ID" value="MUG69317.1"/>
    <property type="molecule type" value="Genomic_DNA"/>
</dbReference>
<dbReference type="SUPFAM" id="SSF53067">
    <property type="entry name" value="Actin-like ATPase domain"/>
    <property type="match status" value="1"/>
</dbReference>
<reference evidence="4 5" key="1">
    <citation type="submission" date="2019-11" db="EMBL/GenBank/DDBJ databases">
        <title>Draft genome sequences of five Paenibacillus species of dairy origin.</title>
        <authorList>
            <person name="Olajide A.M."/>
            <person name="Chen S."/>
            <person name="Lapointe G."/>
        </authorList>
    </citation>
    <scope>NUCLEOTIDE SEQUENCE [LARGE SCALE GENOMIC DNA]</scope>
    <source>
        <strain evidence="4 5">2CS3</strain>
    </source>
</reference>
<dbReference type="Gene3D" id="1.10.10.10">
    <property type="entry name" value="Winged helix-like DNA-binding domain superfamily/Winged helix DNA-binding domain"/>
    <property type="match status" value="1"/>
</dbReference>
<evidence type="ECO:0000313" key="5">
    <source>
        <dbReference type="Proteomes" id="UP000450917"/>
    </source>
</evidence>
<dbReference type="Pfam" id="PF00480">
    <property type="entry name" value="ROK"/>
    <property type="match status" value="1"/>
</dbReference>
<proteinExistence type="inferred from homology"/>
<protein>
    <submittedName>
        <fullName evidence="4">ROK family protein</fullName>
    </submittedName>
</protein>
<dbReference type="AlphaFoldDB" id="A0A7X2Z6S2"/>
<evidence type="ECO:0000256" key="1">
    <source>
        <dbReference type="ARBA" id="ARBA00002486"/>
    </source>
</evidence>
<dbReference type="InterPro" id="IPR000600">
    <property type="entry name" value="ROK"/>
</dbReference>
<keyword evidence="5" id="KW-1185">Reference proteome</keyword>
<dbReference type="InterPro" id="IPR036390">
    <property type="entry name" value="WH_DNA-bd_sf"/>
</dbReference>
<keyword evidence="3" id="KW-0119">Carbohydrate metabolism</keyword>
<accession>A0A7X2Z6S2</accession>
<sequence>MSLKGQNIIRAKQTNRSRVLQSLLRYGPTSRQHIAEMTQLTSATISHLTAELIEEGLIREVGYLQEEEKKVGRKFIALALNGDASWVVGIHIHVSQVELGLINLHGLIKKTRQFPLSPGINEAAFTEMLIKELKAFISDINDVQIAAVGIGCLGLISFDKGEILNVEPLGWGPVPLAAQITNAVQLPVYIDNNVRAMTLAEKMFGESKQVSDFLCIYIGEGIGSGLILNDRLYRGGPTGSGEFGHMTYMPDGISCWCGNRGCLEQYASNTAISRQLQASWPRVLHAFEQGDSETVQAMRQAGRAIGTVLASYINILHVEKVVVAGVMAGPGFPLISELKKEIEWRSFLFKREKVQIESSSFGEHIGLIGAASLALQHEIFIR</sequence>
<dbReference type="RefSeq" id="WP_141334482.1">
    <property type="nucleotide sequence ID" value="NZ_WNZX01000001.1"/>
</dbReference>
<dbReference type="Proteomes" id="UP000450917">
    <property type="component" value="Unassembled WGS sequence"/>
</dbReference>
<comment type="caution">
    <text evidence="4">The sequence shown here is derived from an EMBL/GenBank/DDBJ whole genome shotgun (WGS) entry which is preliminary data.</text>
</comment>
<dbReference type="PROSITE" id="PS01125">
    <property type="entry name" value="ROK"/>
    <property type="match status" value="1"/>
</dbReference>
<dbReference type="PANTHER" id="PTHR18964">
    <property type="entry name" value="ROK (REPRESSOR, ORF, KINASE) FAMILY"/>
    <property type="match status" value="1"/>
</dbReference>
<dbReference type="GO" id="GO:0042732">
    <property type="term" value="P:D-xylose metabolic process"/>
    <property type="evidence" value="ECO:0007669"/>
    <property type="project" value="UniProtKB-KW"/>
</dbReference>
<dbReference type="PANTHER" id="PTHR18964:SF149">
    <property type="entry name" value="BIFUNCTIONAL UDP-N-ACETYLGLUCOSAMINE 2-EPIMERASE_N-ACETYLMANNOSAMINE KINASE"/>
    <property type="match status" value="1"/>
</dbReference>
<comment type="similarity">
    <text evidence="2">Belongs to the ROK (NagC/XylR) family.</text>
</comment>
<name>A0A7X2Z6S2_9BACL</name>
<evidence type="ECO:0000256" key="2">
    <source>
        <dbReference type="ARBA" id="ARBA00006479"/>
    </source>
</evidence>
<dbReference type="SUPFAM" id="SSF46785">
    <property type="entry name" value="Winged helix' DNA-binding domain"/>
    <property type="match status" value="1"/>
</dbReference>
<evidence type="ECO:0000313" key="4">
    <source>
        <dbReference type="EMBL" id="MUG69317.1"/>
    </source>
</evidence>
<comment type="function">
    <text evidence="1">Transcriptional repressor of xylose-utilizing enzymes.</text>
</comment>